<dbReference type="Gene3D" id="2.30.110.10">
    <property type="entry name" value="Electron Transport, Fmn-binding Protein, Chain A"/>
    <property type="match status" value="1"/>
</dbReference>
<dbReference type="InterPro" id="IPR012349">
    <property type="entry name" value="Split_barrel_FMN-bd"/>
</dbReference>
<evidence type="ECO:0000313" key="2">
    <source>
        <dbReference type="EMBL" id="MBP2370328.1"/>
    </source>
</evidence>
<sequence length="204" mass="22329">MERITDETRLREIIGEVSPVIRDKARDRVDPVTAEFLAASPFLLLATTGPDGVDVSPRGDAAGCILVLDEGRSIAFADRKGNRKLDSLRNILHDPRVGMMVMVPGSNETVRINGRARIVHHPEFAERLTVRGSTPELAIVVEIDELYLHCAKALLRSALWDAATWPDRSSVPSAGTLVKGQFQLPGPAREIDDALDQDAAVNQY</sequence>
<evidence type="ECO:0000313" key="3">
    <source>
        <dbReference type="Proteomes" id="UP001519295"/>
    </source>
</evidence>
<dbReference type="InterPro" id="IPR024029">
    <property type="entry name" value="Pyridox_Oxase_FMN-dep"/>
</dbReference>
<evidence type="ECO:0000259" key="1">
    <source>
        <dbReference type="Pfam" id="PF01243"/>
    </source>
</evidence>
<dbReference type="Proteomes" id="UP001519295">
    <property type="component" value="Unassembled WGS sequence"/>
</dbReference>
<comment type="caution">
    <text evidence="2">The sequence shown here is derived from an EMBL/GenBank/DDBJ whole genome shotgun (WGS) entry which is preliminary data.</text>
</comment>
<dbReference type="PANTHER" id="PTHR42815">
    <property type="entry name" value="FAD-BINDING, PUTATIVE (AFU_ORTHOLOGUE AFUA_6G07600)-RELATED"/>
    <property type="match status" value="1"/>
</dbReference>
<gene>
    <name evidence="2" type="ORF">JOF36_006024</name>
</gene>
<dbReference type="PANTHER" id="PTHR42815:SF2">
    <property type="entry name" value="FAD-BINDING, PUTATIVE (AFU_ORTHOLOGUE AFUA_6G07600)-RELATED"/>
    <property type="match status" value="1"/>
</dbReference>
<dbReference type="RefSeq" id="WP_210033499.1">
    <property type="nucleotide sequence ID" value="NZ_JAGINU010000001.1"/>
</dbReference>
<dbReference type="Pfam" id="PF01243">
    <property type="entry name" value="PNPOx_N"/>
    <property type="match status" value="1"/>
</dbReference>
<reference evidence="2 3" key="1">
    <citation type="submission" date="2021-03" db="EMBL/GenBank/DDBJ databases">
        <title>Sequencing the genomes of 1000 actinobacteria strains.</title>
        <authorList>
            <person name="Klenk H.-P."/>
        </authorList>
    </citation>
    <scope>NUCLEOTIDE SEQUENCE [LARGE SCALE GENOMIC DNA]</scope>
    <source>
        <strain evidence="2 3">DSM 45256</strain>
    </source>
</reference>
<name>A0ABS4W304_9PSEU</name>
<dbReference type="NCBIfam" id="TIGR04025">
    <property type="entry name" value="PPOX_FMN_DR2398"/>
    <property type="match status" value="1"/>
</dbReference>
<dbReference type="SUPFAM" id="SSF50475">
    <property type="entry name" value="FMN-binding split barrel"/>
    <property type="match status" value="1"/>
</dbReference>
<accession>A0ABS4W304</accession>
<feature type="domain" description="Pyridoxamine 5'-phosphate oxidase N-terminal" evidence="1">
    <location>
        <begin position="33"/>
        <end position="150"/>
    </location>
</feature>
<keyword evidence="3" id="KW-1185">Reference proteome</keyword>
<dbReference type="EMBL" id="JAGINU010000001">
    <property type="protein sequence ID" value="MBP2370328.1"/>
    <property type="molecule type" value="Genomic_DNA"/>
</dbReference>
<protein>
    <submittedName>
        <fullName evidence="2">PPOX class probable FMN-dependent enzyme</fullName>
    </submittedName>
</protein>
<organism evidence="2 3">
    <name type="scientific">Pseudonocardia parietis</name>
    <dbReference type="NCBI Taxonomy" id="570936"/>
    <lineage>
        <taxon>Bacteria</taxon>
        <taxon>Bacillati</taxon>
        <taxon>Actinomycetota</taxon>
        <taxon>Actinomycetes</taxon>
        <taxon>Pseudonocardiales</taxon>
        <taxon>Pseudonocardiaceae</taxon>
        <taxon>Pseudonocardia</taxon>
    </lineage>
</organism>
<dbReference type="InterPro" id="IPR011576">
    <property type="entry name" value="Pyridox_Oxase_N"/>
</dbReference>
<proteinExistence type="predicted"/>